<keyword evidence="3" id="KW-0445">Lipid transport</keyword>
<feature type="compositionally biased region" description="Polar residues" evidence="4">
    <location>
        <begin position="2032"/>
        <end position="2043"/>
    </location>
</feature>
<keyword evidence="8" id="KW-1185">Reference proteome</keyword>
<dbReference type="Pfam" id="PF25036">
    <property type="entry name" value="VPS13_VAB"/>
    <property type="match status" value="2"/>
</dbReference>
<reference evidence="9" key="2">
    <citation type="submission" date="2025-08" db="UniProtKB">
        <authorList>
            <consortium name="RefSeq"/>
        </authorList>
    </citation>
    <scope>IDENTIFICATION</scope>
</reference>
<evidence type="ECO:0000259" key="6">
    <source>
        <dbReference type="Pfam" id="PF25036"/>
    </source>
</evidence>
<gene>
    <name evidence="9" type="primary">LOC107004522</name>
</gene>
<evidence type="ECO:0000259" key="7">
    <source>
        <dbReference type="Pfam" id="PF25037"/>
    </source>
</evidence>
<comment type="similarity">
    <text evidence="1">Belongs to the VPS13 family.</text>
</comment>
<reference evidence="8" key="1">
    <citation type="journal article" date="2014" name="Nat. Genet.">
        <title>The genome of the stress-tolerant wild tomato species Solanum pennellii.</title>
        <authorList>
            <person name="Bolger A."/>
            <person name="Scossa F."/>
            <person name="Bolger M.E."/>
            <person name="Lanz C."/>
            <person name="Maumus F."/>
            <person name="Tohge T."/>
            <person name="Quesneville H."/>
            <person name="Alseekh S."/>
            <person name="Sorensen I."/>
            <person name="Lichtenstein G."/>
            <person name="Fich E.A."/>
            <person name="Conte M."/>
            <person name="Keller H."/>
            <person name="Schneeberger K."/>
            <person name="Schwacke R."/>
            <person name="Ofner I."/>
            <person name="Vrebalov J."/>
            <person name="Xu Y."/>
            <person name="Osorio S."/>
            <person name="Aflitos S.A."/>
            <person name="Schijlen E."/>
            <person name="Jimenez-Gomez J.M."/>
            <person name="Ryngajllo M."/>
            <person name="Kimura S."/>
            <person name="Kumar R."/>
            <person name="Koenig D."/>
            <person name="Headland L.R."/>
            <person name="Maloof J.N."/>
            <person name="Sinha N."/>
            <person name="van Ham R.C."/>
            <person name="Lankhorst R.K."/>
            <person name="Mao L."/>
            <person name="Vogel A."/>
            <person name="Arsova B."/>
            <person name="Panstruga R."/>
            <person name="Fei Z."/>
            <person name="Rose J.K."/>
            <person name="Zamir D."/>
            <person name="Carrari F."/>
            <person name="Giovannoni J.J."/>
            <person name="Weigel D."/>
            <person name="Usadel B."/>
            <person name="Fernie A.R."/>
        </authorList>
    </citation>
    <scope>NUCLEOTIDE SEQUENCE [LARGE SCALE GENOMIC DNA]</scope>
    <source>
        <strain evidence="8">cv. LA0716</strain>
    </source>
</reference>
<dbReference type="InterPro" id="IPR026854">
    <property type="entry name" value="VPS13_N"/>
</dbReference>
<dbReference type="Proteomes" id="UP000694930">
    <property type="component" value="Chromosome 11"/>
</dbReference>
<dbReference type="InterPro" id="IPR009543">
    <property type="entry name" value="VPS13_VAB"/>
</dbReference>
<dbReference type="Pfam" id="PF12624">
    <property type="entry name" value="VPS13_N"/>
    <property type="match status" value="1"/>
</dbReference>
<evidence type="ECO:0000256" key="2">
    <source>
        <dbReference type="ARBA" id="ARBA00022448"/>
    </source>
</evidence>
<dbReference type="InterPro" id="IPR026847">
    <property type="entry name" value="VPS13"/>
</dbReference>
<name>A0ABM1FKH0_SOLPN</name>
<evidence type="ECO:0000259" key="5">
    <source>
        <dbReference type="Pfam" id="PF12624"/>
    </source>
</evidence>
<keyword evidence="2" id="KW-0813">Transport</keyword>
<feature type="domain" description="Vacuolar protein sorting-associated protein 13 VPS13 adaptor binding" evidence="6">
    <location>
        <begin position="2471"/>
        <end position="2723"/>
    </location>
</feature>
<feature type="domain" description="Intermembrane lipid transfer protein VPS13-like C-terminal" evidence="7">
    <location>
        <begin position="3296"/>
        <end position="3364"/>
    </location>
</feature>
<dbReference type="RefSeq" id="XP_015058218.1">
    <property type="nucleotide sequence ID" value="XM_015202732.2"/>
</dbReference>
<evidence type="ECO:0000313" key="8">
    <source>
        <dbReference type="Proteomes" id="UP000694930"/>
    </source>
</evidence>
<dbReference type="GeneID" id="107004522"/>
<evidence type="ECO:0000256" key="3">
    <source>
        <dbReference type="ARBA" id="ARBA00023055"/>
    </source>
</evidence>
<accession>A0ABM1FKH0</accession>
<evidence type="ECO:0000313" key="9">
    <source>
        <dbReference type="RefSeq" id="XP_015058218.1"/>
    </source>
</evidence>
<dbReference type="InterPro" id="IPR056748">
    <property type="entry name" value="VPS13-like_C"/>
</dbReference>
<dbReference type="PANTHER" id="PTHR16166">
    <property type="entry name" value="VACUOLAR PROTEIN SORTING-ASSOCIATED PROTEIN VPS13"/>
    <property type="match status" value="1"/>
</dbReference>
<dbReference type="Pfam" id="PF25037">
    <property type="entry name" value="VPS13_C"/>
    <property type="match status" value="1"/>
</dbReference>
<organism evidence="8 9">
    <name type="scientific">Solanum pennellii</name>
    <name type="common">Tomato</name>
    <name type="synonym">Lycopersicon pennellii</name>
    <dbReference type="NCBI Taxonomy" id="28526"/>
    <lineage>
        <taxon>Eukaryota</taxon>
        <taxon>Viridiplantae</taxon>
        <taxon>Streptophyta</taxon>
        <taxon>Embryophyta</taxon>
        <taxon>Tracheophyta</taxon>
        <taxon>Spermatophyta</taxon>
        <taxon>Magnoliopsida</taxon>
        <taxon>eudicotyledons</taxon>
        <taxon>Gunneridae</taxon>
        <taxon>Pentapetalae</taxon>
        <taxon>asterids</taxon>
        <taxon>lamiids</taxon>
        <taxon>Solanales</taxon>
        <taxon>Solanaceae</taxon>
        <taxon>Solanoideae</taxon>
        <taxon>Solaneae</taxon>
        <taxon>Solanum</taxon>
        <taxon>Solanum subgen. Lycopersicon</taxon>
    </lineage>
</organism>
<evidence type="ECO:0000256" key="1">
    <source>
        <dbReference type="ARBA" id="ARBA00006545"/>
    </source>
</evidence>
<feature type="domain" description="Chorein N-terminal" evidence="5">
    <location>
        <begin position="1"/>
        <end position="689"/>
    </location>
</feature>
<feature type="domain" description="Vacuolar protein sorting-associated protein 13 VPS13 adaptor binding" evidence="6">
    <location>
        <begin position="2065"/>
        <end position="2366"/>
    </location>
</feature>
<evidence type="ECO:0000256" key="4">
    <source>
        <dbReference type="SAM" id="MobiDB-lite"/>
    </source>
</evidence>
<feature type="region of interest" description="Disordered" evidence="4">
    <location>
        <begin position="2024"/>
        <end position="2044"/>
    </location>
</feature>
<proteinExistence type="inferred from homology"/>
<dbReference type="PANTHER" id="PTHR16166:SF143">
    <property type="entry name" value="PROTEIN SORTING-ASSOCIATED PROTEIN, PUTATIVE (DUF1162)-RELATED"/>
    <property type="match status" value="1"/>
</dbReference>
<sequence length="3487" mass="389772">MFEGLVRQLILGYLGQYIKDIQKEKLKITLWNEEVLLEDVELILEAFDYLQLPFALKQGRVGKLSIKIPWKKLGWDPVIISLEDVLICASQRDDKEWRMDEVERREFAGKKAKLAAAELAKLSRRVCDSQAGNSFTSYITAKILDSIQLSIRNVHVLYRDMLTSSAVTVFGLKLSSLTIMRQLISGKVRDGSVNKLVEVKGLELYCNTLQSSHEVMRHNAVDSNSQARESEANNDGCMLVPLDVTLSLSVNRLGRLEKDVPQYFISVELNSVVVSLDEIQMQQILSICDYLLTCQLREKYGRFRPWWSPLGKKIKGWQTAWWQYAQKSVLLDVQQRLRRTSWKYLGERLNCRRKYVNLYKIKLKCLRQDQVIDVDVLQMLEEIEKKSEVGDILNYRSTAERELQDILLNSSSSNVSNIVNTVKSMEDEHMYSKPRGWLNWLSRGMLGAGGTDDSSQFSGVISDDVVKDIYEATKFQPVLSLDDDAPADNQIYFSSLKFNIKQVSASIRSMKLGYAVANLVLEGISVGCETWEETAVIIGEINSVKMLNPFNKQVVLRTRVNSDRGKPKIHQPSLSFQLDMSRLKQDSTLSVKASVQPLQISCDLECFKNIMSLSSLLEHSYSLQDRILSSINRIQNTTARLQTKIEHVLSNRKTVTWNVHILGIAILVPGGGADSDMPKMVLEAGELTFGSKGDRDTVLASPLCTSNVVLGCQLQDLYDHFEINISDLEVKLLTSNSSRTVPLLEKLCTNINLTLCIIADESELKNCEVDIEVSPVLAHFSPSLYGAIMDLIADFDILGLSSDSLLPTTVDGSVISAIFWFSIAANVKSIGFLIDFESDVENACSLLLLLQILNIRCRFDGNESLEGRASVKEINIHNYGGKSEGKSLIFCSSQGLSGSMYQDCNDVSIGPQSGNSDERSSTNDLCLLFHYKTCGNSGFIGHECKLSLSGLDIHCHRFIIGVFVGFIDKLSNIRSSLRVVDNPVVNSNNYVPTSASSLQNSGSSNFFETSFSEWATVSLDQFPFITLKDTDSFRNLGGFSNDNTPEWRKVLNLRDWKDSNPKDDIEDRSNSQLPTSVNSSFQVNGAKKAYFIDLDLSNSRVHFHESSYIIGTLLFPNVKSALCICADYLDVLCCAEGLILSSLQWTQMMQDFLWGPLESTSPPTLKLRVWKESVKSPLKISLSIQHVSCVLPPEFLAVIIGYFTLPTLSSSTDELPITETSDSNTSKDNVCTSFMFEILDSNLFIPTGSSVSQFLKLDIQRLYSSFTENGEAKFVLKDIPMECLVTEDEIAHRNDCLNLFGYDLSLSLMLLEEADYLSGSFYGPTWTNINLIAPFSADVWVRLPSQCECCDVVSCYPSCIMIIVKDCQLNAEGASLVNGCEAMMDVIDQFSLVAKQAEAFKSDTLQFFLHREGIEGQTASPPQGSLENFMTIRVSVRSMSIKLRQHKGESVASDLIGEANMQFLCSASLRNDELLRLNISFSYLQIFSSLNSVLLAECCSKSGSPVIVITFSLSDEGENMLSVSLPSLDVWVHMSDWVAIINVLQSSSTKQSNTLITNSLSNNIAYVPVDQLRDGKNDGPQNSHPCPNILSTEENVRHDSGVHSVELESICLRIHVPAWVRKDAFNISEVKQGDNHMNDLRNMIYGHRHGFFTVGFQARNSKLFSLGNVMRLKLDLDKIWATVELVKDDNTRSWPLFELFQMNLDTAVCTSCINHIHGKVDLQCHCLDVWLSDHILYFWQFVDFEGPAAAPSQFSFSQVNFEIQLRKFSLLLADGKWSSSGPLLELLMTNLLLHSNIAGNEMEGLVKCEVEVNYNNIDMVSWEPFLEPWEIQLSIKRHDDSSLLSSDVTSNLHIKSTTQLNLNLTESLIEVVSRTIEMIKNAGDLAQMAAHSEIPSFLNSQRSENLDTGSSPPYILQNLTSLPLEFHVYQQRQSGYGLEVSSMKGRKYLQPGSSIPVYVSESLEDQILRYSPAQSWEQLGDKKSVEPSHHYIIVQLEGTSLPSVPISMDLVGLRYFEVDFSKSSRKPDVDTTKNVPNSSINDGKNNKIEEKSGFIIPVVIDVSIQRYTKMVRLYSTVIVSNATSVPLEVRFDIPFGVSPKVLDPIYPGQQFPLPLHLAEAGRVRWRPLGNSYLWSETHSIPNILSNENKISFLRSFVCYPSHPSSDPFRCCISVHDWCLPSAVSPEKGFSLSNNVLTQTNKPHSNVNYMVKPEKRNVHQLTLSSPLVLKNYLPETVSVTIENAGVCRTAAVSEVETSFFHVDSSHDLIITFEMHGYKPSVVKFPRAETFGEIAKFSGTRFSLSETITFDPQSSDGPLFVAIEKVMDAFCGAREICISVPFLLFNCTGFPLVVSESINWTKGHFSVITSCYDVDDQALVLHKKDGLGIFSSNQYMDTPANNKSLPVAPWNNYLVTKSHDSKFSQAESIYFDNSTNFHRGSQKHDIYASKGSLHRSKSYASSQSSLKSCGLTEGDAWKVNCRMYSPNPSSSSSEIIVRLCRYLPNSLMNDIPNDSWSSSFALVPPTGSSSVTVPQPSRKSGYVISVGAVAAPFFGRTKIITFQPRYVISNACNKDLYYKQKGTDDVFTLESGRHSHIQWTDTSRELLVSIQFAEPGWQWSGCFLPEHLGDTQVKMRNFLSGAVNMICVEVQTADVSIRDDKIVGSPHGQSGTNLILVSEDDTGFMPYRIDNFSQERLRVYQQRCETFETMVHAYTSCPYAWDEPCYPHRLTIEVPGERVIGSYALDDVKDYAPIHLPATPEKPQRTLIVSVHSEGAVKILSIIDSSYHVLSGLKGPHIYESKDKNQIVKHDNSADCKERILVDVPYVGISLMSSMPEELFFACARDITVDFTQSVDQQRFSLQITSLQIDNQLTCTPYPVILSFDVSNGITGGIRAESVLESSREPVLSLVVTKWKNRYLSLVSFEQISLRVADCHLELDQDVILSLFDFIKTLSSRLQSRVLQHSNATDHLLFDGVSIMNTSNSIDWAPKKSNVNEYYSVNIPVFQENSNRTSLLPSIVPIGAPWQQIHLLAKKQKKIYVELFDVAPIKLTLSFSSSPWLLRNGVLTSGESLIHRGLMALADIEGAQIHLKQVILSHQLASWESVQEILAEHYTRQFLHEMYKVFGSAGVIGNPMGFARSMGLGLKDFLSAPVQSVFQTRAGFIKGMAQGTASLLSNTIYALSDAATQFSKAAHKGIVAFTFDDQAVGNMERHQKGISTHSKGVINEFFEGLTGLLQSPINGAERHGLPGVLSGIALGVTGLVARPAASILDITGKTAQSIRNRSKLHNLGSHRFRVRLPRHLNRELPLRPYCWEEAIGVSVLREAEDHVKLKEETLVVCKALRHDGKFVILTERLILIVSCPSLVKYRIPEFQGVPANPEWLVETEIGMDSVIHADNDDDEVHIVGSSSDALLRQNHISHKRSWGPKGKRWNNNPRTSLPLLQTNLVFTSKDEAEDFLQVLLSTIDKAKEQGRSSVHLLHQSSLRQI</sequence>
<protein>
    <submittedName>
        <fullName evidence="9">Uncharacterized protein LOC107004522 isoform X1</fullName>
    </submittedName>
</protein>